<feature type="compositionally biased region" description="Basic residues" evidence="1">
    <location>
        <begin position="11"/>
        <end position="21"/>
    </location>
</feature>
<sequence>MYSLYYPHSSTSRRAKRKRNKRRRNVTLCFGFYLPPPPGFFALSLFSCIHVRYCVAGQNGVICLFVYLFSVKKFSLLHHL</sequence>
<comment type="caution">
    <text evidence="2">The sequence shown here is derived from an EMBL/GenBank/DDBJ whole genome shotgun (WGS) entry which is preliminary data.</text>
</comment>
<feature type="region of interest" description="Disordered" evidence="1">
    <location>
        <begin position="1"/>
        <end position="21"/>
    </location>
</feature>
<protein>
    <submittedName>
        <fullName evidence="2">Uncharacterized protein</fullName>
    </submittedName>
</protein>
<evidence type="ECO:0000313" key="2">
    <source>
        <dbReference type="EMBL" id="RHW74203.1"/>
    </source>
</evidence>
<dbReference type="AlphaFoldDB" id="A0A3L6LC23"/>
<dbReference type="Proteomes" id="UP000266743">
    <property type="component" value="Chromosome 1"/>
</dbReference>
<evidence type="ECO:0000256" key="1">
    <source>
        <dbReference type="SAM" id="MobiDB-lite"/>
    </source>
</evidence>
<organism evidence="2">
    <name type="scientific">Trypanosoma brucei equiperdum</name>
    <dbReference type="NCBI Taxonomy" id="630700"/>
    <lineage>
        <taxon>Eukaryota</taxon>
        <taxon>Discoba</taxon>
        <taxon>Euglenozoa</taxon>
        <taxon>Kinetoplastea</taxon>
        <taxon>Metakinetoplastina</taxon>
        <taxon>Trypanosomatida</taxon>
        <taxon>Trypanosomatidae</taxon>
        <taxon>Trypanosoma</taxon>
    </lineage>
</organism>
<dbReference type="EMBL" id="QSBY01000001">
    <property type="protein sequence ID" value="RHW74203.1"/>
    <property type="molecule type" value="Genomic_DNA"/>
</dbReference>
<name>A0A3L6LC23_9TRYP</name>
<reference evidence="2" key="1">
    <citation type="submission" date="2018-09" db="EMBL/GenBank/DDBJ databases">
        <title>whole genome sequence of T. equiperdum IVM-t1 strain.</title>
        <authorList>
            <person name="Suganuma K."/>
        </authorList>
    </citation>
    <scope>NUCLEOTIDE SEQUENCE [LARGE SCALE GENOMIC DNA]</scope>
    <source>
        <strain evidence="2">IVM-t1</strain>
    </source>
</reference>
<proteinExistence type="predicted"/>
<gene>
    <name evidence="2" type="ORF">DPX39_010018100</name>
</gene>
<accession>A0A3L6LC23</accession>